<dbReference type="RefSeq" id="WP_164363288.1">
    <property type="nucleotide sequence ID" value="NZ_CP066776.1"/>
</dbReference>
<dbReference type="InterPro" id="IPR007016">
    <property type="entry name" value="O-antigen_ligase-rel_domated"/>
</dbReference>
<evidence type="ECO:0000256" key="1">
    <source>
        <dbReference type="ARBA" id="ARBA00004141"/>
    </source>
</evidence>
<proteinExistence type="predicted"/>
<sequence length="674" mass="72694">MSKVLDYAGQALTMLGFLFVAVLGTADNVPMAFPGVSVMGLGAVLTVAGWGLRERGRIRWGSVLLAFAGVGVLGCFLWRAMMSPVAHFAQLDVALIAALAAGLVVIVFGRWPVNLRWFGALLSLLTLVNLWIAVVQVVVEPGYAPWASLGLERPLDNPQASGFFFHQNPFGAFSAAAGLLLLGMARAKIGTGFERAVHGLGSLAAFVGVYLSFSRAAMLGAVVGLAVMAAVVGVTAVMRRRMSGPRRAAVMAGVVLALAGIGYGAMWGAERIISHRWGDRTGLEQLGKLDSRGDSWRLAMDVFQGSPVVGEGSRGFQDRQYDYWAADAYSLEADYHYAHNEYLQVLSDYGLVGGLLLLLAMAALGIRAVVLIGRGARAEKEAPAMPLVWRGAFAGLCALAADAVFSFNLHFVPVAALAGVMLGVMMRNLAPTSSGGARQVVRKPDVMAAVAWGGLLVVSVASVIAVVKPVAGSWWRWQLAEPMVADGSLGDLDQVTLARELYAESGDYWSSLRMGEVAWRVARSDRLEWSDRKALAEEALEAYAAAADVWPADPLPHGKQAEILLALGRFDEAEAVYQVAIERSGNRDRWFTYGFDLGLLYFTRARIAMEDCDHHAATYWLTLAKETLDSQPWPAVPERRKQWDDARAAVDADIALLKGLKEWFPESTDVRPPE</sequence>
<evidence type="ECO:0000313" key="7">
    <source>
        <dbReference type="Proteomes" id="UP000475117"/>
    </source>
</evidence>
<keyword evidence="3" id="KW-1133">Transmembrane helix</keyword>
<dbReference type="InterPro" id="IPR051533">
    <property type="entry name" value="WaaL-like"/>
</dbReference>
<dbReference type="EMBL" id="CP066776">
    <property type="protein sequence ID" value="QQL45632.1"/>
    <property type="molecule type" value="Genomic_DNA"/>
</dbReference>
<keyword evidence="6" id="KW-0436">Ligase</keyword>
<organism evidence="6 7">
    <name type="scientific">Sulfuriroseicoccus oceanibius</name>
    <dbReference type="NCBI Taxonomy" id="2707525"/>
    <lineage>
        <taxon>Bacteria</taxon>
        <taxon>Pseudomonadati</taxon>
        <taxon>Verrucomicrobiota</taxon>
        <taxon>Verrucomicrobiia</taxon>
        <taxon>Verrucomicrobiales</taxon>
        <taxon>Verrucomicrobiaceae</taxon>
        <taxon>Sulfuriroseicoccus</taxon>
    </lineage>
</organism>
<evidence type="ECO:0000259" key="5">
    <source>
        <dbReference type="Pfam" id="PF04932"/>
    </source>
</evidence>
<feature type="domain" description="O-antigen ligase-related" evidence="5">
    <location>
        <begin position="201"/>
        <end position="358"/>
    </location>
</feature>
<dbReference type="GO" id="GO:0016020">
    <property type="term" value="C:membrane"/>
    <property type="evidence" value="ECO:0007669"/>
    <property type="project" value="UniProtKB-SubCell"/>
</dbReference>
<dbReference type="AlphaFoldDB" id="A0A6B3LAW6"/>
<dbReference type="PANTHER" id="PTHR37422">
    <property type="entry name" value="TEICHURONIC ACID BIOSYNTHESIS PROTEIN TUAE"/>
    <property type="match status" value="1"/>
</dbReference>
<dbReference type="PANTHER" id="PTHR37422:SF23">
    <property type="entry name" value="TEICHURONIC ACID BIOSYNTHESIS PROTEIN TUAE"/>
    <property type="match status" value="1"/>
</dbReference>
<dbReference type="InterPro" id="IPR011990">
    <property type="entry name" value="TPR-like_helical_dom_sf"/>
</dbReference>
<evidence type="ECO:0000256" key="2">
    <source>
        <dbReference type="ARBA" id="ARBA00022692"/>
    </source>
</evidence>
<dbReference type="SUPFAM" id="SSF48452">
    <property type="entry name" value="TPR-like"/>
    <property type="match status" value="1"/>
</dbReference>
<evidence type="ECO:0000256" key="3">
    <source>
        <dbReference type="ARBA" id="ARBA00022989"/>
    </source>
</evidence>
<dbReference type="Proteomes" id="UP000475117">
    <property type="component" value="Chromosome"/>
</dbReference>
<comment type="subcellular location">
    <subcellularLocation>
        <location evidence="1">Membrane</location>
        <topology evidence="1">Multi-pass membrane protein</topology>
    </subcellularLocation>
</comment>
<keyword evidence="7" id="KW-1185">Reference proteome</keyword>
<reference evidence="6 7" key="1">
    <citation type="submission" date="2020-12" db="EMBL/GenBank/DDBJ databases">
        <title>Sulforoseuscoccus oceanibium gen. nov., sp. nov., a representative of the phylum Verrucomicrobia with special cytoplasmic membrane, and proposal of Sulforoseuscoccusaceae fam. nov.</title>
        <authorList>
            <person name="Xi F."/>
        </authorList>
    </citation>
    <scope>NUCLEOTIDE SEQUENCE [LARGE SCALE GENOMIC DNA]</scope>
    <source>
        <strain evidence="6 7">T37</strain>
    </source>
</reference>
<gene>
    <name evidence="6" type="ORF">G3M56_003315</name>
</gene>
<name>A0A6B3LAW6_9BACT</name>
<evidence type="ECO:0000256" key="4">
    <source>
        <dbReference type="ARBA" id="ARBA00023136"/>
    </source>
</evidence>
<dbReference type="KEGG" id="soa:G3M56_003315"/>
<dbReference type="Gene3D" id="1.25.40.10">
    <property type="entry name" value="Tetratricopeptide repeat domain"/>
    <property type="match status" value="1"/>
</dbReference>
<accession>A0A6B3LAW6</accession>
<dbReference type="Pfam" id="PF04932">
    <property type="entry name" value="Wzy_C"/>
    <property type="match status" value="1"/>
</dbReference>
<keyword evidence="4" id="KW-0472">Membrane</keyword>
<keyword evidence="2" id="KW-0812">Transmembrane</keyword>
<evidence type="ECO:0000313" key="6">
    <source>
        <dbReference type="EMBL" id="QQL45632.1"/>
    </source>
</evidence>
<protein>
    <submittedName>
        <fullName evidence="6">O-antigen ligase family protein</fullName>
    </submittedName>
</protein>
<dbReference type="GO" id="GO:0016874">
    <property type="term" value="F:ligase activity"/>
    <property type="evidence" value="ECO:0007669"/>
    <property type="project" value="UniProtKB-KW"/>
</dbReference>